<organism evidence="2 3">
    <name type="scientific">Mucor flavus</name>
    <dbReference type="NCBI Taxonomy" id="439312"/>
    <lineage>
        <taxon>Eukaryota</taxon>
        <taxon>Fungi</taxon>
        <taxon>Fungi incertae sedis</taxon>
        <taxon>Mucoromycota</taxon>
        <taxon>Mucoromycotina</taxon>
        <taxon>Mucoromycetes</taxon>
        <taxon>Mucorales</taxon>
        <taxon>Mucorineae</taxon>
        <taxon>Mucoraceae</taxon>
        <taxon>Mucor</taxon>
    </lineage>
</organism>
<keyword evidence="3" id="KW-1185">Reference proteome</keyword>
<comment type="caution">
    <text evidence="2">The sequence shown here is derived from an EMBL/GenBank/DDBJ whole genome shotgun (WGS) entry which is preliminary data.</text>
</comment>
<proteinExistence type="predicted"/>
<evidence type="ECO:0000313" key="3">
    <source>
        <dbReference type="Proteomes" id="UP001473302"/>
    </source>
</evidence>
<accession>A0ABP9YYT8</accession>
<dbReference type="EMBL" id="BAABUK010000011">
    <property type="protein sequence ID" value="GAA5812001.1"/>
    <property type="molecule type" value="Genomic_DNA"/>
</dbReference>
<gene>
    <name evidence="2" type="ORF">MFLAVUS_005448</name>
</gene>
<feature type="compositionally biased region" description="Basic and acidic residues" evidence="1">
    <location>
        <begin position="300"/>
        <end position="312"/>
    </location>
</feature>
<sequence length="430" mass="49483">MTEYQNRTERRSLRRVELRKIRTEYKKSMNSFRSKNFDYNPKKFRKTFFYRQFKQASKINAAVDSIATCEYKEEGTTPQTDTDMVSYNFECSSQAEDQVRLVSDRNDQATEGDALLEEEDIQVNKLALSEDIEHFVESAHVADIAEETSCINERHNRYERCSLQRVESRKIRTDYKRQMKGQASVITTEDTSAQAITTDVVFDNYEYTSVTEDIDIAVNKEGCDAEDVPSSDTDTFIIMADKEATIIVKGVDDTQDVESFKLEWNTLYLISEDVFDGSLDTLGKLQERTYATNPEYTELGEEKLDNEDHIDEKEDEDKEKEYERSLDIDYSFYEKKLKEVAWMVTPPSSIMSVICEEKTSLLVKAPQSITNVVFNKPVHVQPSIIGRVERAVAVSAIQEATISPVKAVKKKRLRALKVSPHLKKMNRAVN</sequence>
<feature type="region of interest" description="Disordered" evidence="1">
    <location>
        <begin position="293"/>
        <end position="320"/>
    </location>
</feature>
<evidence type="ECO:0000256" key="1">
    <source>
        <dbReference type="SAM" id="MobiDB-lite"/>
    </source>
</evidence>
<name>A0ABP9YYT8_9FUNG</name>
<evidence type="ECO:0000313" key="2">
    <source>
        <dbReference type="EMBL" id="GAA5812001.1"/>
    </source>
</evidence>
<reference evidence="2 3" key="1">
    <citation type="submission" date="2024-04" db="EMBL/GenBank/DDBJ databases">
        <title>genome sequences of Mucor flavus KT1a and Helicostylum pulchrum KT1b strains isolated from the surface of a dry-aged beef.</title>
        <authorList>
            <person name="Toyotome T."/>
            <person name="Hosono M."/>
            <person name="Torimaru M."/>
            <person name="Fukuda K."/>
            <person name="Mikami N."/>
        </authorList>
    </citation>
    <scope>NUCLEOTIDE SEQUENCE [LARGE SCALE GENOMIC DNA]</scope>
    <source>
        <strain evidence="2 3">KT1a</strain>
    </source>
</reference>
<protein>
    <submittedName>
        <fullName evidence="2">Uncharacterized protein</fullName>
    </submittedName>
</protein>
<dbReference type="Proteomes" id="UP001473302">
    <property type="component" value="Unassembled WGS sequence"/>
</dbReference>